<keyword evidence="4" id="KW-1185">Reference proteome</keyword>
<protein>
    <submittedName>
        <fullName evidence="3">Uncharacterized protein</fullName>
    </submittedName>
</protein>
<dbReference type="SUPFAM" id="SSF48452">
    <property type="entry name" value="TPR-like"/>
    <property type="match status" value="1"/>
</dbReference>
<feature type="chain" id="PRO_5002428656" evidence="2">
    <location>
        <begin position="20"/>
        <end position="131"/>
    </location>
</feature>
<dbReference type="EMBL" id="BAZW01000005">
    <property type="protein sequence ID" value="GAO28902.1"/>
    <property type="molecule type" value="Genomic_DNA"/>
</dbReference>
<dbReference type="AlphaFoldDB" id="A0A0E9LTK7"/>
<dbReference type="InterPro" id="IPR019734">
    <property type="entry name" value="TPR_rpt"/>
</dbReference>
<dbReference type="InterPro" id="IPR011990">
    <property type="entry name" value="TPR-like_helical_dom_sf"/>
</dbReference>
<gene>
    <name evidence="3" type="ORF">JCM15548_11041</name>
</gene>
<evidence type="ECO:0000313" key="4">
    <source>
        <dbReference type="Proteomes" id="UP000032900"/>
    </source>
</evidence>
<evidence type="ECO:0000256" key="1">
    <source>
        <dbReference type="PROSITE-ProRule" id="PRU00339"/>
    </source>
</evidence>
<dbReference type="STRING" id="1236989.JCM15548_11041"/>
<name>A0A0E9LTK7_9BACT</name>
<dbReference type="Gene3D" id="1.25.40.10">
    <property type="entry name" value="Tetratricopeptide repeat domain"/>
    <property type="match status" value="1"/>
</dbReference>
<feature type="repeat" description="TPR" evidence="1">
    <location>
        <begin position="64"/>
        <end position="97"/>
    </location>
</feature>
<dbReference type="Proteomes" id="UP000032900">
    <property type="component" value="Unassembled WGS sequence"/>
</dbReference>
<accession>A0A0E9LTK7</accession>
<feature type="signal peptide" evidence="2">
    <location>
        <begin position="1"/>
        <end position="19"/>
    </location>
</feature>
<dbReference type="RefSeq" id="WP_062122605.1">
    <property type="nucleotide sequence ID" value="NZ_BAZW01000005.1"/>
</dbReference>
<organism evidence="3 4">
    <name type="scientific">Geofilum rubicundum JCM 15548</name>
    <dbReference type="NCBI Taxonomy" id="1236989"/>
    <lineage>
        <taxon>Bacteria</taxon>
        <taxon>Pseudomonadati</taxon>
        <taxon>Bacteroidota</taxon>
        <taxon>Bacteroidia</taxon>
        <taxon>Marinilabiliales</taxon>
        <taxon>Marinilabiliaceae</taxon>
        <taxon>Geofilum</taxon>
    </lineage>
</organism>
<comment type="caution">
    <text evidence="3">The sequence shown here is derived from an EMBL/GenBank/DDBJ whole genome shotgun (WGS) entry which is preliminary data.</text>
</comment>
<evidence type="ECO:0000256" key="2">
    <source>
        <dbReference type="SAM" id="SignalP"/>
    </source>
</evidence>
<keyword evidence="2" id="KW-0732">Signal</keyword>
<keyword evidence="1" id="KW-0802">TPR repeat</keyword>
<evidence type="ECO:0000313" key="3">
    <source>
        <dbReference type="EMBL" id="GAO28902.1"/>
    </source>
</evidence>
<reference evidence="3 4" key="1">
    <citation type="journal article" date="2015" name="Microbes Environ.">
        <title>Distribution and evolution of nitrogen fixation genes in the phylum bacteroidetes.</title>
        <authorList>
            <person name="Inoue J."/>
            <person name="Oshima K."/>
            <person name="Suda W."/>
            <person name="Sakamoto M."/>
            <person name="Iino T."/>
            <person name="Noda S."/>
            <person name="Hongoh Y."/>
            <person name="Hattori M."/>
            <person name="Ohkuma M."/>
        </authorList>
    </citation>
    <scope>NUCLEOTIDE SEQUENCE [LARGE SCALE GENOMIC DNA]</scope>
    <source>
        <strain evidence="3">JCM 15548</strain>
    </source>
</reference>
<proteinExistence type="predicted"/>
<dbReference type="PROSITE" id="PS50005">
    <property type="entry name" value="TPR"/>
    <property type="match status" value="1"/>
</dbReference>
<sequence length="131" mass="15386">MGKILTLFLFLGATVWAHAQHSDSLSVLKDWQVKGLAESARRINDPFQTKIYLEEWYRRHPESRKAAVQLGKAYLKTREYRKAEALFEKTYQEDPRQHLEAQYYLAQTQKIFGQYEEAWNISIFCGPDIDG</sequence>